<organism evidence="1 2">
    <name type="scientific">Aquimarina rubra</name>
    <dbReference type="NCBI Taxonomy" id="1920033"/>
    <lineage>
        <taxon>Bacteria</taxon>
        <taxon>Pseudomonadati</taxon>
        <taxon>Bacteroidota</taxon>
        <taxon>Flavobacteriia</taxon>
        <taxon>Flavobacteriales</taxon>
        <taxon>Flavobacteriaceae</taxon>
        <taxon>Aquimarina</taxon>
    </lineage>
</organism>
<keyword evidence="1" id="KW-0808">Transferase</keyword>
<dbReference type="EMBL" id="JBHULE010000008">
    <property type="protein sequence ID" value="MFD2562417.1"/>
    <property type="molecule type" value="Genomic_DNA"/>
</dbReference>
<keyword evidence="1" id="KW-0328">Glycosyltransferase</keyword>
<dbReference type="RefSeq" id="WP_378290991.1">
    <property type="nucleotide sequence ID" value="NZ_JBHULE010000008.1"/>
</dbReference>
<dbReference type="PANTHER" id="PTHR21015:SF22">
    <property type="entry name" value="GLYCOSYLTRANSFERASE"/>
    <property type="match status" value="1"/>
</dbReference>
<dbReference type="PANTHER" id="PTHR21015">
    <property type="entry name" value="UDP-N-ACETYLGLUCOSAMINE--N-ACETYLMURAMYL-(PENTAPEPTIDE) PYROPHOSPHORYL-UNDECAPRENOL N-ACETYLGLUCOSAMINE TRANSFERASE 1"/>
    <property type="match status" value="1"/>
</dbReference>
<evidence type="ECO:0000313" key="2">
    <source>
        <dbReference type="Proteomes" id="UP001597319"/>
    </source>
</evidence>
<sequence>MKILYGVPGEGMGHATRAKVILTHLVKNHDVRIVSSDRAYLFLKNRFPNQTHQIKGFQFSYKDGVVSKSKTTIDILKNAPENLVANFKKYKDLQDGFEPDIVISDFESFTYLYAKYHRLPVISIDNMQIIDRGKLDIEIPESERVNYKIAKAVIQAKLPNCNQYLISSFFNIEVSKKNSILIPPIIREEILEAKPEAGNHILIYQSSCSQERMIDLLNSISNENFLLYGFNKEEKHGNVMLKKFSETEFIDNFRTAKAVLANGGYSFISEALFLKKPICTVPIKNQFEQYVNGAYIQKLGYGKMLNDFASDGIKSFLLDLSEFQNKINQYDQKDNDKLFIVLDEKLKEYDEK</sequence>
<dbReference type="GO" id="GO:0016757">
    <property type="term" value="F:glycosyltransferase activity"/>
    <property type="evidence" value="ECO:0007669"/>
    <property type="project" value="UniProtKB-KW"/>
</dbReference>
<reference evidence="2" key="1">
    <citation type="journal article" date="2019" name="Int. J. Syst. Evol. Microbiol.">
        <title>The Global Catalogue of Microorganisms (GCM) 10K type strain sequencing project: providing services to taxonomists for standard genome sequencing and annotation.</title>
        <authorList>
            <consortium name="The Broad Institute Genomics Platform"/>
            <consortium name="The Broad Institute Genome Sequencing Center for Infectious Disease"/>
            <person name="Wu L."/>
            <person name="Ma J."/>
        </authorList>
    </citation>
    <scope>NUCLEOTIDE SEQUENCE [LARGE SCALE GENOMIC DNA]</scope>
    <source>
        <strain evidence="2">KCTC 52274</strain>
    </source>
</reference>
<gene>
    <name evidence="1" type="ORF">ACFSR1_07010</name>
</gene>
<name>A0ABW5LFZ3_9FLAO</name>
<evidence type="ECO:0000313" key="1">
    <source>
        <dbReference type="EMBL" id="MFD2562417.1"/>
    </source>
</evidence>
<dbReference type="EC" id="2.4.-.-" evidence="1"/>
<dbReference type="SUPFAM" id="SSF53756">
    <property type="entry name" value="UDP-Glycosyltransferase/glycogen phosphorylase"/>
    <property type="match status" value="1"/>
</dbReference>
<accession>A0ABW5LFZ3</accession>
<keyword evidence="2" id="KW-1185">Reference proteome</keyword>
<proteinExistence type="predicted"/>
<dbReference type="Gene3D" id="3.40.50.2000">
    <property type="entry name" value="Glycogen Phosphorylase B"/>
    <property type="match status" value="1"/>
</dbReference>
<comment type="caution">
    <text evidence="1">The sequence shown here is derived from an EMBL/GenBank/DDBJ whole genome shotgun (WGS) entry which is preliminary data.</text>
</comment>
<protein>
    <submittedName>
        <fullName evidence="1">MJ1255/VC2487 family glycosyltransferase</fullName>
        <ecNumber evidence="1">2.4.-.-</ecNumber>
    </submittedName>
</protein>
<dbReference type="Pfam" id="PF13528">
    <property type="entry name" value="Glyco_trans_1_3"/>
    <property type="match status" value="1"/>
</dbReference>
<dbReference type="InterPro" id="IPR005262">
    <property type="entry name" value="MJ1255-like"/>
</dbReference>
<dbReference type="NCBIfam" id="TIGR00661">
    <property type="entry name" value="MJ1255"/>
    <property type="match status" value="1"/>
</dbReference>
<dbReference type="Proteomes" id="UP001597319">
    <property type="component" value="Unassembled WGS sequence"/>
</dbReference>